<accession>A0A0G1Z2S6</accession>
<evidence type="ECO:0000313" key="1">
    <source>
        <dbReference type="EMBL" id="KKW13079.1"/>
    </source>
</evidence>
<name>A0A0G1Z2S6_9BACT</name>
<comment type="caution">
    <text evidence="1">The sequence shown here is derived from an EMBL/GenBank/DDBJ whole genome shotgun (WGS) entry which is preliminary data.</text>
</comment>
<proteinExistence type="predicted"/>
<reference evidence="1 2" key="1">
    <citation type="journal article" date="2015" name="Nature">
        <title>rRNA introns, odd ribosomes, and small enigmatic genomes across a large radiation of phyla.</title>
        <authorList>
            <person name="Brown C.T."/>
            <person name="Hug L.A."/>
            <person name="Thomas B.C."/>
            <person name="Sharon I."/>
            <person name="Castelle C.J."/>
            <person name="Singh A."/>
            <person name="Wilkins M.J."/>
            <person name="Williams K.H."/>
            <person name="Banfield J.F."/>
        </authorList>
    </citation>
    <scope>NUCLEOTIDE SEQUENCE [LARGE SCALE GENOMIC DNA]</scope>
</reference>
<gene>
    <name evidence="1" type="ORF">UY48_C0005G0035</name>
</gene>
<organism evidence="1 2">
    <name type="scientific">Candidatus Gottesmanbacteria bacterium GW2011_GWB1_49_7</name>
    <dbReference type="NCBI Taxonomy" id="1618448"/>
    <lineage>
        <taxon>Bacteria</taxon>
        <taxon>Candidatus Gottesmaniibacteriota</taxon>
    </lineage>
</organism>
<dbReference type="Proteomes" id="UP000034588">
    <property type="component" value="Unassembled WGS sequence"/>
</dbReference>
<evidence type="ECO:0000313" key="2">
    <source>
        <dbReference type="Proteomes" id="UP000034588"/>
    </source>
</evidence>
<protein>
    <submittedName>
        <fullName evidence="1">Uncharacterized protein</fullName>
    </submittedName>
</protein>
<dbReference type="EMBL" id="LCQD01000005">
    <property type="protein sequence ID" value="KKW13079.1"/>
    <property type="molecule type" value="Genomic_DNA"/>
</dbReference>
<sequence length="62" mass="7610">MWAMKDRIRRLLNNWAQWDADMLERDDPIWDRMTDLLSDDMYERLVQLGDERNALLRELDGK</sequence>
<dbReference type="AlphaFoldDB" id="A0A0G1Z2S6"/>